<dbReference type="Pfam" id="PF00561">
    <property type="entry name" value="Abhydrolase_1"/>
    <property type="match status" value="1"/>
</dbReference>
<proteinExistence type="inferred from homology"/>
<dbReference type="SUPFAM" id="SSF53474">
    <property type="entry name" value="alpha/beta-Hydrolases"/>
    <property type="match status" value="1"/>
</dbReference>
<evidence type="ECO:0000256" key="5">
    <source>
        <dbReference type="SAM" id="SignalP"/>
    </source>
</evidence>
<dbReference type="InterPro" id="IPR029058">
    <property type="entry name" value="AB_hydrolase_fold"/>
</dbReference>
<feature type="signal peptide" evidence="5">
    <location>
        <begin position="1"/>
        <end position="33"/>
    </location>
</feature>
<dbReference type="Proteomes" id="UP001500466">
    <property type="component" value="Unassembled WGS sequence"/>
</dbReference>
<dbReference type="EMBL" id="BAABHS010000010">
    <property type="protein sequence ID" value="GAA4964797.1"/>
    <property type="molecule type" value="Genomic_DNA"/>
</dbReference>
<keyword evidence="3 7" id="KW-0378">Hydrolase</keyword>
<evidence type="ECO:0000256" key="4">
    <source>
        <dbReference type="SAM" id="MobiDB-lite"/>
    </source>
</evidence>
<sequence>MNHVPSSPFLRRALPAALVAAALVAGCSSSSDKAETAAKNATTPAAQSPAPGAATPSPQAPPPVGADNPALKDFYAQKLDWAPCKADPDARKADSAVAAVDRKLQCAKMRVPLDYGAPGTKSIEVAVYRLPAQGGAGSRLGSLATNPGGPGSGVRYTVTKLAASRPGLAERYDIIGFDPRGTGGSGQVDCADGPLMDRLQSIDPTPDAAQVESAAAVLKEFGQGCAARMGDLLPRIGTTEAVDDMDVLRGVVGDEKLNYVGTSYGTYLGARYAQRHPGRVGRLVLDGLLDPASDRMTLAREQAEGFELAFRAFAKDCIGKADCPFKGSVDNATASMRAKLDKLSASPAKVGKRAVDEGMASTVICAYLYSPQAWPSLRVILKSLYAGDAQYMLNAFDAYSDRAKDGTYKESSLPGYFEINCADGRFLSAAEAAALGRDVSATAPVIGPSVVWSWAADCAAPGADRPARLDAAKLPGLLLISTTRDPATPHVAAARYKEQLPGSSLITYDGDGHVAFYRESSCVDHAVDGYLLEGKLPGDLNCD</sequence>
<dbReference type="InterPro" id="IPR000073">
    <property type="entry name" value="AB_hydrolase_1"/>
</dbReference>
<protein>
    <submittedName>
        <fullName evidence="7">Alpha/beta hydrolase</fullName>
    </submittedName>
</protein>
<accession>A0ABP9H9H3</accession>
<comment type="similarity">
    <text evidence="1">Belongs to the peptidase S33 family.</text>
</comment>
<dbReference type="PANTHER" id="PTHR43248">
    <property type="entry name" value="2-SUCCINYL-6-HYDROXY-2,4-CYCLOHEXADIENE-1-CARBOXYLATE SYNTHASE"/>
    <property type="match status" value="1"/>
</dbReference>
<evidence type="ECO:0000256" key="3">
    <source>
        <dbReference type="ARBA" id="ARBA00022801"/>
    </source>
</evidence>
<organism evidence="7 8">
    <name type="scientific">Yinghuangia aomiensis</name>
    <dbReference type="NCBI Taxonomy" id="676205"/>
    <lineage>
        <taxon>Bacteria</taxon>
        <taxon>Bacillati</taxon>
        <taxon>Actinomycetota</taxon>
        <taxon>Actinomycetes</taxon>
        <taxon>Kitasatosporales</taxon>
        <taxon>Streptomycetaceae</taxon>
        <taxon>Yinghuangia</taxon>
    </lineage>
</organism>
<feature type="region of interest" description="Disordered" evidence="4">
    <location>
        <begin position="32"/>
        <end position="69"/>
    </location>
</feature>
<keyword evidence="2 5" id="KW-0732">Signal</keyword>
<evidence type="ECO:0000313" key="7">
    <source>
        <dbReference type="EMBL" id="GAA4964797.1"/>
    </source>
</evidence>
<evidence type="ECO:0000259" key="6">
    <source>
        <dbReference type="Pfam" id="PF00561"/>
    </source>
</evidence>
<dbReference type="Gene3D" id="3.40.50.1820">
    <property type="entry name" value="alpha/beta hydrolase"/>
    <property type="match status" value="1"/>
</dbReference>
<feature type="chain" id="PRO_5045121835" evidence="5">
    <location>
        <begin position="34"/>
        <end position="543"/>
    </location>
</feature>
<name>A0ABP9H9H3_9ACTN</name>
<keyword evidence="8" id="KW-1185">Reference proteome</keyword>
<evidence type="ECO:0000256" key="2">
    <source>
        <dbReference type="ARBA" id="ARBA00022729"/>
    </source>
</evidence>
<feature type="domain" description="AB hydrolase-1" evidence="6">
    <location>
        <begin position="147"/>
        <end position="517"/>
    </location>
</feature>
<dbReference type="RefSeq" id="WP_345676067.1">
    <property type="nucleotide sequence ID" value="NZ_BAABHS010000010.1"/>
</dbReference>
<reference evidence="8" key="1">
    <citation type="journal article" date="2019" name="Int. J. Syst. Evol. Microbiol.">
        <title>The Global Catalogue of Microorganisms (GCM) 10K type strain sequencing project: providing services to taxonomists for standard genome sequencing and annotation.</title>
        <authorList>
            <consortium name="The Broad Institute Genomics Platform"/>
            <consortium name="The Broad Institute Genome Sequencing Center for Infectious Disease"/>
            <person name="Wu L."/>
            <person name="Ma J."/>
        </authorList>
    </citation>
    <scope>NUCLEOTIDE SEQUENCE [LARGE SCALE GENOMIC DNA]</scope>
    <source>
        <strain evidence="8">JCM 17986</strain>
    </source>
</reference>
<dbReference type="InterPro" id="IPR051601">
    <property type="entry name" value="Serine_prot/Carboxylest_S33"/>
</dbReference>
<comment type="caution">
    <text evidence="7">The sequence shown here is derived from an EMBL/GenBank/DDBJ whole genome shotgun (WGS) entry which is preliminary data.</text>
</comment>
<gene>
    <name evidence="7" type="ORF">GCM10023205_31180</name>
</gene>
<evidence type="ECO:0000256" key="1">
    <source>
        <dbReference type="ARBA" id="ARBA00010088"/>
    </source>
</evidence>
<dbReference type="GO" id="GO:0016787">
    <property type="term" value="F:hydrolase activity"/>
    <property type="evidence" value="ECO:0007669"/>
    <property type="project" value="UniProtKB-KW"/>
</dbReference>
<dbReference type="PANTHER" id="PTHR43248:SF29">
    <property type="entry name" value="TRIPEPTIDYL AMINOPEPTIDASE"/>
    <property type="match status" value="1"/>
</dbReference>
<evidence type="ECO:0000313" key="8">
    <source>
        <dbReference type="Proteomes" id="UP001500466"/>
    </source>
</evidence>